<comment type="caution">
    <text evidence="1">The sequence shown here is derived from an EMBL/GenBank/DDBJ whole genome shotgun (WGS) entry which is preliminary data.</text>
</comment>
<gene>
    <name evidence="1" type="ORF">Tci_856403</name>
</gene>
<dbReference type="AlphaFoldDB" id="A0A699RF85"/>
<reference evidence="1" key="1">
    <citation type="journal article" date="2019" name="Sci. Rep.">
        <title>Draft genome of Tanacetum cinerariifolium, the natural source of mosquito coil.</title>
        <authorList>
            <person name="Yamashiro T."/>
            <person name="Shiraishi A."/>
            <person name="Satake H."/>
            <person name="Nakayama K."/>
        </authorList>
    </citation>
    <scope>NUCLEOTIDE SEQUENCE</scope>
</reference>
<name>A0A699RF85_TANCI</name>
<feature type="non-terminal residue" evidence="1">
    <location>
        <position position="124"/>
    </location>
</feature>
<protein>
    <submittedName>
        <fullName evidence="1">Uncharacterized protein</fullName>
    </submittedName>
</protein>
<sequence>MSNDKESSAPFFYARPKRSEVFPLINELKHMIGNLDPFIREHTQKRDLTVNIDWWLHARMVVLDHFMPFIDQFREGVYNFADILTKEINEFERLFDDLDAKYKKTFVELQTMLAQSAQEKKSSA</sequence>
<accession>A0A699RF85</accession>
<evidence type="ECO:0000313" key="1">
    <source>
        <dbReference type="EMBL" id="GFC84433.1"/>
    </source>
</evidence>
<dbReference type="EMBL" id="BKCJ011094578">
    <property type="protein sequence ID" value="GFC84433.1"/>
    <property type="molecule type" value="Genomic_DNA"/>
</dbReference>
<organism evidence="1">
    <name type="scientific">Tanacetum cinerariifolium</name>
    <name type="common">Dalmatian daisy</name>
    <name type="synonym">Chrysanthemum cinerariifolium</name>
    <dbReference type="NCBI Taxonomy" id="118510"/>
    <lineage>
        <taxon>Eukaryota</taxon>
        <taxon>Viridiplantae</taxon>
        <taxon>Streptophyta</taxon>
        <taxon>Embryophyta</taxon>
        <taxon>Tracheophyta</taxon>
        <taxon>Spermatophyta</taxon>
        <taxon>Magnoliopsida</taxon>
        <taxon>eudicotyledons</taxon>
        <taxon>Gunneridae</taxon>
        <taxon>Pentapetalae</taxon>
        <taxon>asterids</taxon>
        <taxon>campanulids</taxon>
        <taxon>Asterales</taxon>
        <taxon>Asteraceae</taxon>
        <taxon>Asteroideae</taxon>
        <taxon>Anthemideae</taxon>
        <taxon>Anthemidinae</taxon>
        <taxon>Tanacetum</taxon>
    </lineage>
</organism>
<proteinExistence type="predicted"/>